<evidence type="ECO:0000259" key="2">
    <source>
        <dbReference type="Pfam" id="PF13472"/>
    </source>
</evidence>
<keyword evidence="1" id="KW-0732">Signal</keyword>
<proteinExistence type="predicted"/>
<dbReference type="Gene3D" id="3.40.50.1110">
    <property type="entry name" value="SGNH hydrolase"/>
    <property type="match status" value="1"/>
</dbReference>
<evidence type="ECO:0000313" key="4">
    <source>
        <dbReference type="Proteomes" id="UP001324993"/>
    </source>
</evidence>
<dbReference type="PANTHER" id="PTHR30383">
    <property type="entry name" value="THIOESTERASE 1/PROTEASE 1/LYSOPHOSPHOLIPASE L1"/>
    <property type="match status" value="1"/>
</dbReference>
<dbReference type="EMBL" id="CP138858">
    <property type="protein sequence ID" value="WPJ96251.1"/>
    <property type="molecule type" value="Genomic_DNA"/>
</dbReference>
<protein>
    <submittedName>
        <fullName evidence="3">GDSL-type esterase/lipase family protein</fullName>
    </submittedName>
</protein>
<keyword evidence="4" id="KW-1185">Reference proteome</keyword>
<dbReference type="InterPro" id="IPR036514">
    <property type="entry name" value="SGNH_hydro_sf"/>
</dbReference>
<evidence type="ECO:0000256" key="1">
    <source>
        <dbReference type="SAM" id="SignalP"/>
    </source>
</evidence>
<reference evidence="3 4" key="1">
    <citation type="submission" date="2023-11" db="EMBL/GenBank/DDBJ databases">
        <title>Coraliomargarita sp. nov., isolated from marine algae.</title>
        <authorList>
            <person name="Lee J.K."/>
            <person name="Baek J.H."/>
            <person name="Kim J.M."/>
            <person name="Choi D.G."/>
            <person name="Jeon C.O."/>
        </authorList>
    </citation>
    <scope>NUCLEOTIDE SEQUENCE [LARGE SCALE GENOMIC DNA]</scope>
    <source>
        <strain evidence="3 4">J2-16</strain>
    </source>
</reference>
<dbReference type="SUPFAM" id="SSF52266">
    <property type="entry name" value="SGNH hydrolase"/>
    <property type="match status" value="1"/>
</dbReference>
<sequence length="248" mass="26621">MKSMKHALTSLAFLLFTFAVDAGITPGSKDLGAIWFIGDSITQSNGDGDSQGSPRKSLYDLLLENGYSFSYTGHHDRNWDGLPETGANVADNLYHYHSGISGIRIGEVGGDTGVAPRLGNFWKRGRLAVVKPNVILIMLGTNDVSNMADAPSRLKKLVAGIYQLPEVGDPTIFLATIPPNRRTAPERANDTKNVALFNAAVPGIVSAFQAQGKDLSAGDDLWLQADTSGFAAHRRLEEGGLEGWCGQY</sequence>
<dbReference type="InterPro" id="IPR051532">
    <property type="entry name" value="Ester_Hydrolysis_Enzymes"/>
</dbReference>
<gene>
    <name evidence="3" type="ORF">SH580_00860</name>
</gene>
<dbReference type="PANTHER" id="PTHR30383:SF5">
    <property type="entry name" value="SGNH HYDROLASE-TYPE ESTERASE DOMAIN-CONTAINING PROTEIN"/>
    <property type="match status" value="1"/>
</dbReference>
<evidence type="ECO:0000313" key="3">
    <source>
        <dbReference type="EMBL" id="WPJ96251.1"/>
    </source>
</evidence>
<feature type="chain" id="PRO_5045623923" evidence="1">
    <location>
        <begin position="23"/>
        <end position="248"/>
    </location>
</feature>
<organism evidence="3 4">
    <name type="scientific">Coraliomargarita algicola</name>
    <dbReference type="NCBI Taxonomy" id="3092156"/>
    <lineage>
        <taxon>Bacteria</taxon>
        <taxon>Pseudomonadati</taxon>
        <taxon>Verrucomicrobiota</taxon>
        <taxon>Opitutia</taxon>
        <taxon>Puniceicoccales</taxon>
        <taxon>Coraliomargaritaceae</taxon>
        <taxon>Coraliomargarita</taxon>
    </lineage>
</organism>
<accession>A0ABZ0RJ67</accession>
<feature type="signal peptide" evidence="1">
    <location>
        <begin position="1"/>
        <end position="22"/>
    </location>
</feature>
<dbReference type="Pfam" id="PF13472">
    <property type="entry name" value="Lipase_GDSL_2"/>
    <property type="match status" value="1"/>
</dbReference>
<dbReference type="Proteomes" id="UP001324993">
    <property type="component" value="Chromosome"/>
</dbReference>
<feature type="domain" description="SGNH hydrolase-type esterase" evidence="2">
    <location>
        <begin position="36"/>
        <end position="222"/>
    </location>
</feature>
<dbReference type="InterPro" id="IPR013830">
    <property type="entry name" value="SGNH_hydro"/>
</dbReference>
<name>A0ABZ0RJ67_9BACT</name>